<keyword evidence="1" id="KW-0812">Transmembrane</keyword>
<dbReference type="EMBL" id="JAJDKQ010000006">
    <property type="protein sequence ID" value="MCB8561362.1"/>
    <property type="molecule type" value="Genomic_DNA"/>
</dbReference>
<evidence type="ECO:0000256" key="1">
    <source>
        <dbReference type="SAM" id="Phobius"/>
    </source>
</evidence>
<evidence type="ECO:0000259" key="2">
    <source>
        <dbReference type="Pfam" id="PF02826"/>
    </source>
</evidence>
<evidence type="ECO:0000313" key="4">
    <source>
        <dbReference type="Proteomes" id="UP001197827"/>
    </source>
</evidence>
<organism evidence="3 4">
    <name type="scientific">Faecalibacillus intestinalis</name>
    <dbReference type="NCBI Taxonomy" id="1982626"/>
    <lineage>
        <taxon>Bacteria</taxon>
        <taxon>Bacillati</taxon>
        <taxon>Bacillota</taxon>
        <taxon>Erysipelotrichia</taxon>
        <taxon>Erysipelotrichales</taxon>
        <taxon>Coprobacillaceae</taxon>
        <taxon>Faecalibacillus</taxon>
    </lineage>
</organism>
<evidence type="ECO:0000313" key="3">
    <source>
        <dbReference type="EMBL" id="MCB8561362.1"/>
    </source>
</evidence>
<protein>
    <recommendedName>
        <fullName evidence="2">D-isomer specific 2-hydroxyacid dehydrogenase NAD-binding domain-containing protein</fullName>
    </recommendedName>
</protein>
<sequence>MGKNVIKIAQELDMDIMVYTRTPREDHDGTHYVSLDTLLKNSGYISLHCPLTNYMFVVCLFYIFCFIGNAFVGSYRGIGKVDVPFKGTTMHVTLRVILSYLLIHQFCGFRLWYRLDICEYLSNICI</sequence>
<dbReference type="AlphaFoldDB" id="A0AAW4VKL7"/>
<keyword evidence="1" id="KW-0472">Membrane</keyword>
<feature type="domain" description="D-isomer specific 2-hydroxyacid dehydrogenase NAD-binding" evidence="2">
    <location>
        <begin position="1"/>
        <end position="53"/>
    </location>
</feature>
<proteinExistence type="predicted"/>
<dbReference type="GO" id="GO:0051287">
    <property type="term" value="F:NAD binding"/>
    <property type="evidence" value="ECO:0007669"/>
    <property type="project" value="InterPro"/>
</dbReference>
<dbReference type="SUPFAM" id="SSF51735">
    <property type="entry name" value="NAD(P)-binding Rossmann-fold domains"/>
    <property type="match status" value="1"/>
</dbReference>
<dbReference type="InterPro" id="IPR036291">
    <property type="entry name" value="NAD(P)-bd_dom_sf"/>
</dbReference>
<reference evidence="3" key="1">
    <citation type="submission" date="2021-10" db="EMBL/GenBank/DDBJ databases">
        <title>Collection of gut derived symbiotic bacterial strains cultured from healthy donors.</title>
        <authorList>
            <person name="Lin H."/>
            <person name="Littmann E."/>
            <person name="Kohout C."/>
            <person name="Pamer E.G."/>
        </authorList>
    </citation>
    <scope>NUCLEOTIDE SEQUENCE</scope>
    <source>
        <strain evidence="3">DFI.5.2</strain>
    </source>
</reference>
<dbReference type="Gene3D" id="3.40.50.720">
    <property type="entry name" value="NAD(P)-binding Rossmann-like Domain"/>
    <property type="match status" value="1"/>
</dbReference>
<dbReference type="Pfam" id="PF02826">
    <property type="entry name" value="2-Hacid_dh_C"/>
    <property type="match status" value="1"/>
</dbReference>
<feature type="transmembrane region" description="Helical" evidence="1">
    <location>
        <begin position="92"/>
        <end position="113"/>
    </location>
</feature>
<comment type="caution">
    <text evidence="3">The sequence shown here is derived from an EMBL/GenBank/DDBJ whole genome shotgun (WGS) entry which is preliminary data.</text>
</comment>
<name>A0AAW4VKL7_9FIRM</name>
<feature type="transmembrane region" description="Helical" evidence="1">
    <location>
        <begin position="54"/>
        <end position="72"/>
    </location>
</feature>
<gene>
    <name evidence="3" type="ORF">LJD74_04950</name>
</gene>
<dbReference type="Proteomes" id="UP001197827">
    <property type="component" value="Unassembled WGS sequence"/>
</dbReference>
<accession>A0AAW4VKL7</accession>
<dbReference type="InterPro" id="IPR006140">
    <property type="entry name" value="D-isomer_DH_NAD-bd"/>
</dbReference>
<keyword evidence="1" id="KW-1133">Transmembrane helix</keyword>